<dbReference type="GO" id="GO:0045332">
    <property type="term" value="P:phospholipid translocation"/>
    <property type="evidence" value="ECO:0007669"/>
    <property type="project" value="TreeGrafter"/>
</dbReference>
<feature type="transmembrane region" description="Helical" evidence="18">
    <location>
        <begin position="946"/>
        <end position="965"/>
    </location>
</feature>
<feature type="binding site" evidence="17">
    <location>
        <position position="888"/>
    </location>
    <ligand>
        <name>Mg(2+)</name>
        <dbReference type="ChEBI" id="CHEBI:18420"/>
    </ligand>
</feature>
<evidence type="ECO:0000256" key="13">
    <source>
        <dbReference type="ARBA" id="ARBA00034036"/>
    </source>
</evidence>
<evidence type="ECO:0000256" key="16">
    <source>
        <dbReference type="PIRSR" id="PIRSR606539-2"/>
    </source>
</evidence>
<dbReference type="AlphaFoldDB" id="A0A1R1XHL5"/>
<feature type="transmembrane region" description="Helical" evidence="18">
    <location>
        <begin position="977"/>
        <end position="998"/>
    </location>
</feature>
<dbReference type="InterPro" id="IPR023214">
    <property type="entry name" value="HAD_sf"/>
</dbReference>
<dbReference type="SFLD" id="SFLDG00002">
    <property type="entry name" value="C1.7:_P-type_atpase_like"/>
    <property type="match status" value="1"/>
</dbReference>
<dbReference type="GO" id="GO:0016887">
    <property type="term" value="F:ATP hydrolysis activity"/>
    <property type="evidence" value="ECO:0007669"/>
    <property type="project" value="InterPro"/>
</dbReference>
<dbReference type="GO" id="GO:0000287">
    <property type="term" value="F:magnesium ion binding"/>
    <property type="evidence" value="ECO:0007669"/>
    <property type="project" value="UniProtKB-UniRule"/>
</dbReference>
<dbReference type="GO" id="GO:0005886">
    <property type="term" value="C:plasma membrane"/>
    <property type="evidence" value="ECO:0007669"/>
    <property type="project" value="TreeGrafter"/>
</dbReference>
<dbReference type="SFLD" id="SFLDS00003">
    <property type="entry name" value="Haloacid_Dehalogenase"/>
    <property type="match status" value="1"/>
</dbReference>
<dbReference type="InterPro" id="IPR036412">
    <property type="entry name" value="HAD-like_sf"/>
</dbReference>
<dbReference type="EC" id="7.6.2.1" evidence="18"/>
<dbReference type="GO" id="GO:0032456">
    <property type="term" value="P:endocytic recycling"/>
    <property type="evidence" value="ECO:0007669"/>
    <property type="project" value="TreeGrafter"/>
</dbReference>
<evidence type="ECO:0000313" key="23">
    <source>
        <dbReference type="EMBL" id="OMJ07051.1"/>
    </source>
</evidence>
<dbReference type="FunFam" id="2.70.150.10:FF:000026">
    <property type="entry name" value="Phospholipid-transporting ATPase"/>
    <property type="match status" value="1"/>
</dbReference>
<feature type="binding site" evidence="16">
    <location>
        <position position="864"/>
    </location>
    <ligand>
        <name>ATP</name>
        <dbReference type="ChEBI" id="CHEBI:30616"/>
    </ligand>
</feature>
<name>A0A1R1XHL5_9FUNG</name>
<dbReference type="InterPro" id="IPR023298">
    <property type="entry name" value="ATPase_P-typ_TM_dom_sf"/>
</dbReference>
<dbReference type="InterPro" id="IPR018303">
    <property type="entry name" value="ATPase_P-typ_P_site"/>
</dbReference>
<dbReference type="NCBIfam" id="TIGR01652">
    <property type="entry name" value="ATPase-Plipid"/>
    <property type="match status" value="1"/>
</dbReference>
<dbReference type="GO" id="GO:0006892">
    <property type="term" value="P:post-Golgi vesicle-mediated transport"/>
    <property type="evidence" value="ECO:0007669"/>
    <property type="project" value="TreeGrafter"/>
</dbReference>
<dbReference type="STRING" id="133412.A0A1R1XHL5"/>
<dbReference type="PANTHER" id="PTHR24092">
    <property type="entry name" value="PROBABLE PHOSPHOLIPID-TRANSPORTING ATPASE"/>
    <property type="match status" value="1"/>
</dbReference>
<dbReference type="InterPro" id="IPR059000">
    <property type="entry name" value="ATPase_P-type_domA"/>
</dbReference>
<dbReference type="GO" id="GO:0140326">
    <property type="term" value="F:ATPase-coupled intramembrane lipid transporter activity"/>
    <property type="evidence" value="ECO:0007669"/>
    <property type="project" value="UniProtKB-EC"/>
</dbReference>
<comment type="similarity">
    <text evidence="3 18">Belongs to the cation transport ATPase (P-type) (TC 3.A.3) family. Type IV subfamily.</text>
</comment>
<keyword evidence="4" id="KW-0597">Phosphoprotein</keyword>
<dbReference type="PRINTS" id="PR00119">
    <property type="entry name" value="CATATPASE"/>
</dbReference>
<evidence type="ECO:0000256" key="7">
    <source>
        <dbReference type="ARBA" id="ARBA00022741"/>
    </source>
</evidence>
<comment type="caution">
    <text evidence="24">The sequence shown here is derived from an EMBL/GenBank/DDBJ whole genome shotgun (WGS) entry which is preliminary data.</text>
</comment>
<dbReference type="SUPFAM" id="SSF81653">
    <property type="entry name" value="Calcium ATPase, transduction domain A"/>
    <property type="match status" value="1"/>
</dbReference>
<organism evidence="24 25">
    <name type="scientific">Smittium culicis</name>
    <dbReference type="NCBI Taxonomy" id="133412"/>
    <lineage>
        <taxon>Eukaryota</taxon>
        <taxon>Fungi</taxon>
        <taxon>Fungi incertae sedis</taxon>
        <taxon>Zoopagomycota</taxon>
        <taxon>Kickxellomycotina</taxon>
        <taxon>Harpellomycetes</taxon>
        <taxon>Harpellales</taxon>
        <taxon>Legeriomycetaceae</taxon>
        <taxon>Smittium</taxon>
    </lineage>
</organism>
<evidence type="ECO:0000256" key="3">
    <source>
        <dbReference type="ARBA" id="ARBA00008109"/>
    </source>
</evidence>
<evidence type="ECO:0000256" key="19">
    <source>
        <dbReference type="SAM" id="MobiDB-lite"/>
    </source>
</evidence>
<dbReference type="InterPro" id="IPR001757">
    <property type="entry name" value="P_typ_ATPase"/>
</dbReference>
<reference evidence="24 25" key="1">
    <citation type="submission" date="2017-01" db="EMBL/GenBank/DDBJ databases">
        <authorList>
            <person name="Mah S.A."/>
            <person name="Swanson W.J."/>
            <person name="Moy G.W."/>
            <person name="Vacquier V.D."/>
        </authorList>
    </citation>
    <scope>NUCLEOTIDE SEQUENCE [LARGE SCALE GENOMIC DNA]</scope>
    <source>
        <strain evidence="24 25">GSMNP</strain>
    </source>
</reference>
<comment type="subcellular location">
    <subcellularLocation>
        <location evidence="2">Endomembrane system</location>
    </subcellularLocation>
    <subcellularLocation>
        <location evidence="1 18">Membrane</location>
        <topology evidence="1 18">Multi-pass membrane protein</topology>
    </subcellularLocation>
</comment>
<dbReference type="GO" id="GO:0005524">
    <property type="term" value="F:ATP binding"/>
    <property type="evidence" value="ECO:0007669"/>
    <property type="project" value="UniProtKB-UniRule"/>
</dbReference>
<evidence type="ECO:0000259" key="21">
    <source>
        <dbReference type="Pfam" id="PF16209"/>
    </source>
</evidence>
<evidence type="ECO:0000256" key="9">
    <source>
        <dbReference type="ARBA" id="ARBA00022842"/>
    </source>
</evidence>
<dbReference type="Pfam" id="PF16209">
    <property type="entry name" value="PhoLip_ATPase_N"/>
    <property type="match status" value="1"/>
</dbReference>
<dbReference type="EMBL" id="LSSN01006135">
    <property type="protein sequence ID" value="OMJ07051.1"/>
    <property type="molecule type" value="Genomic_DNA"/>
</dbReference>
<feature type="binding site" evidence="16">
    <location>
        <position position="888"/>
    </location>
    <ligand>
        <name>ATP</name>
        <dbReference type="ChEBI" id="CHEBI:30616"/>
    </ligand>
</feature>
<keyword evidence="12 18" id="KW-0472">Membrane</keyword>
<dbReference type="SUPFAM" id="SSF81665">
    <property type="entry name" value="Calcium ATPase, transmembrane domain M"/>
    <property type="match status" value="1"/>
</dbReference>
<feature type="region of interest" description="Disordered" evidence="19">
    <location>
        <begin position="49"/>
        <end position="96"/>
    </location>
</feature>
<dbReference type="InterPro" id="IPR008250">
    <property type="entry name" value="ATPase_P-typ_transduc_dom_A_sf"/>
</dbReference>
<feature type="binding site" evidence="17">
    <location>
        <position position="510"/>
    </location>
    <ligand>
        <name>Mg(2+)</name>
        <dbReference type="ChEBI" id="CHEBI:18420"/>
    </ligand>
</feature>
<dbReference type="Pfam" id="PF16212">
    <property type="entry name" value="PhoLip_ATPase_C"/>
    <property type="match status" value="1"/>
</dbReference>
<evidence type="ECO:0000256" key="14">
    <source>
        <dbReference type="ARBA" id="ARBA00049128"/>
    </source>
</evidence>
<feature type="binding site" evidence="16">
    <location>
        <position position="701"/>
    </location>
    <ligand>
        <name>ATP</name>
        <dbReference type="ChEBI" id="CHEBI:30616"/>
    </ligand>
</feature>
<evidence type="ECO:0000256" key="8">
    <source>
        <dbReference type="ARBA" id="ARBA00022840"/>
    </source>
</evidence>
<evidence type="ECO:0000313" key="24">
    <source>
        <dbReference type="EMBL" id="OMJ14096.1"/>
    </source>
</evidence>
<feature type="active site" description="4-aspartylphosphate intermediate" evidence="15">
    <location>
        <position position="508"/>
    </location>
</feature>
<feature type="binding site" evidence="16">
    <location>
        <position position="781"/>
    </location>
    <ligand>
        <name>ATP</name>
        <dbReference type="ChEBI" id="CHEBI:30616"/>
    </ligand>
</feature>
<dbReference type="SUPFAM" id="SSF81660">
    <property type="entry name" value="Metal cation-transporting ATPase, ATP-binding domain N"/>
    <property type="match status" value="1"/>
</dbReference>
<feature type="binding site" evidence="16">
    <location>
        <position position="783"/>
    </location>
    <ligand>
        <name>ATP</name>
        <dbReference type="ChEBI" id="CHEBI:30616"/>
    </ligand>
</feature>
<dbReference type="GO" id="GO:0005802">
    <property type="term" value="C:trans-Golgi network"/>
    <property type="evidence" value="ECO:0007669"/>
    <property type="project" value="TreeGrafter"/>
</dbReference>
<evidence type="ECO:0000259" key="22">
    <source>
        <dbReference type="Pfam" id="PF16212"/>
    </source>
</evidence>
<feature type="transmembrane region" description="Helical" evidence="18">
    <location>
        <begin position="1131"/>
        <end position="1149"/>
    </location>
</feature>
<keyword evidence="11 18" id="KW-1133">Transmembrane helix</keyword>
<dbReference type="SUPFAM" id="SSF56784">
    <property type="entry name" value="HAD-like"/>
    <property type="match status" value="1"/>
</dbReference>
<keyword evidence="5 18" id="KW-0812">Transmembrane</keyword>
<dbReference type="Gene3D" id="3.40.50.1000">
    <property type="entry name" value="HAD superfamily/HAD-like"/>
    <property type="match status" value="1"/>
</dbReference>
<feature type="binding site" evidence="16">
    <location>
        <position position="782"/>
    </location>
    <ligand>
        <name>ATP</name>
        <dbReference type="ChEBI" id="CHEBI:30616"/>
    </ligand>
</feature>
<dbReference type="Gene3D" id="3.40.1110.10">
    <property type="entry name" value="Calcium-transporting ATPase, cytoplasmic domain N"/>
    <property type="match status" value="1"/>
</dbReference>
<evidence type="ECO:0000256" key="6">
    <source>
        <dbReference type="ARBA" id="ARBA00022723"/>
    </source>
</evidence>
<keyword evidence="6 17" id="KW-0479">Metal-binding</keyword>
<feature type="binding site" evidence="16">
    <location>
        <position position="644"/>
    </location>
    <ligand>
        <name>ATP</name>
        <dbReference type="ChEBI" id="CHEBI:30616"/>
    </ligand>
</feature>
<dbReference type="InterPro" id="IPR032631">
    <property type="entry name" value="P-type_ATPase_N"/>
</dbReference>
<evidence type="ECO:0000256" key="11">
    <source>
        <dbReference type="ARBA" id="ARBA00022989"/>
    </source>
</evidence>
<evidence type="ECO:0000256" key="4">
    <source>
        <dbReference type="ARBA" id="ARBA00022553"/>
    </source>
</evidence>
<feature type="binding site" evidence="16">
    <location>
        <position position="509"/>
    </location>
    <ligand>
        <name>ATP</name>
        <dbReference type="ChEBI" id="CHEBI:30616"/>
    </ligand>
</feature>
<evidence type="ECO:0000259" key="20">
    <source>
        <dbReference type="Pfam" id="PF00122"/>
    </source>
</evidence>
<dbReference type="NCBIfam" id="TIGR01494">
    <property type="entry name" value="ATPase_P-type"/>
    <property type="match status" value="2"/>
</dbReference>
<feature type="transmembrane region" description="Helical" evidence="18">
    <location>
        <begin position="429"/>
        <end position="450"/>
    </location>
</feature>
<evidence type="ECO:0000256" key="1">
    <source>
        <dbReference type="ARBA" id="ARBA00004141"/>
    </source>
</evidence>
<evidence type="ECO:0000256" key="10">
    <source>
        <dbReference type="ARBA" id="ARBA00022967"/>
    </source>
</evidence>
<dbReference type="PANTHER" id="PTHR24092:SF150">
    <property type="entry name" value="PHOSPHOLIPID-TRANSPORTING ATPASE"/>
    <property type="match status" value="1"/>
</dbReference>
<protein>
    <recommendedName>
        <fullName evidence="18">Phospholipid-transporting ATPase</fullName>
        <ecNumber evidence="18">7.6.2.1</ecNumber>
    </recommendedName>
</protein>
<feature type="compositionally biased region" description="Basic and acidic residues" evidence="19">
    <location>
        <begin position="55"/>
        <end position="65"/>
    </location>
</feature>
<comment type="catalytic activity">
    <reaction evidence="14">
        <text>a 1,2-diacyl-sn-glycero-3-phosphoethanolamine(out) + ATP + H2O = a 1,2-diacyl-sn-glycero-3-phosphoethanolamine(in) + ADP + phosphate + H(+)</text>
        <dbReference type="Rhea" id="RHEA:66132"/>
        <dbReference type="ChEBI" id="CHEBI:15377"/>
        <dbReference type="ChEBI" id="CHEBI:15378"/>
        <dbReference type="ChEBI" id="CHEBI:30616"/>
        <dbReference type="ChEBI" id="CHEBI:43474"/>
        <dbReference type="ChEBI" id="CHEBI:64612"/>
        <dbReference type="ChEBI" id="CHEBI:456216"/>
    </reaction>
    <physiologicalReaction direction="left-to-right" evidence="14">
        <dbReference type="Rhea" id="RHEA:66133"/>
    </physiologicalReaction>
</comment>
<keyword evidence="10 18" id="KW-1278">Translocase</keyword>
<feature type="binding site" evidence="17">
    <location>
        <position position="884"/>
    </location>
    <ligand>
        <name>Mg(2+)</name>
        <dbReference type="ChEBI" id="CHEBI:18420"/>
    </ligand>
</feature>
<keyword evidence="25" id="KW-1185">Reference proteome</keyword>
<evidence type="ECO:0000256" key="17">
    <source>
        <dbReference type="PIRSR" id="PIRSR606539-3"/>
    </source>
</evidence>
<sequence length="1229" mass="138790">MPLGKNNGQKARLVQNDQYELENRNNQRGNAYSGITIGQLVPEDISEDENLDFPESSHNRNHDNNSDYGLENITEPGNRSDKISNYQKKRLKEPSGTGYLTRASTIIKKGFDGLIENQNVSENSGKTRMIHLNSQESNKALKYVSNYVTTAKYNFFTFIPKFLLEQFSKYANVFFLFTSCIQQIPGVTPTSRYTTLFPLLVVLFATAVKEMIEDFKRHSSDREVNTSIAKVVRNGVLISVLWKDIEVGDIVRLDNKDPFPADLILLSSSEPEGLCYIETSNLDGETNLKIKQSRTETSNLITVDSISKLVGFINSELPNDNLYNYEGVLISRGGVLGNVALPLDPSQLLLRGAVLRNTDWIFGVVVSTGHETKLMRSASAAPIKQTTVEKMTNKQIAFLFIILLVLAVFSASGNYIFLRNKSSKLDYLYIPSSVSVVQFVKNILTFIILYNNLIPISLMVTMEIVKFWQAQLINSDLDMFDEKTGTPALARSSSLVEELGQVGFIFSDKTGTLTCNIMEFKMCSIAGDIFAETVDPSKKAKVVNGKTVGQFDFEALVQKIKSSDDKSDLYQFFEHMATCHTVIPESVDNSTSKFEYQASSPDEGALVKGAAGLGFIFTTRKPKSITVNIFGELRNYEVLNINEFNSSRKRMSAILRCPDGKIRLFCKGADTVILERLQDNTLESVKKLTNHLEEFATEGLRTLCLSMREISEREYDEWKVIYQKAATTVNNRQQQLDSAAEIIERDMTLLGATAIEDKLQDGVPKTIFTLAQAGIRIWVLTGDRQETAINIGTHWETKDFLRQKLLAIRDTSNGTRTVDLNSLALIIDGKSLDFALEKDIEDIFLELATLCKSVICCRVSPLQKALVVKLVKRKRSEVLLAIGDGANDVSMIQAAHVGVGISGQEGLQAARSSDFAISEFKHLRKLLLVHGSWSYHRLSKMILYSFYKNITLYMTQFLFAFYNGFSGQTLYESWTITGYSVLFTVMPPISIGLFDQYLYARSLDRYPEMYKMGQSSEFFNVSSFWGSTINAFIHSIIIFFMGTAVLKPFATDHGHELNQWAYGVTLYSAVVLTVLLKAALLTSTWTKWTVIAIPGSLVIWLGFIPLYAYVGPKIGIASEYQGLIRNVFGNPVYWLVFLIVPLACILRDYSWKYYKRMYLSRAYQIVQEIQKYNIPDYRPRMERFRKAVHKARALQRLRKNRGYAFSQTETDQTKLIRSYDTTRKKPTGQ</sequence>
<evidence type="ECO:0000256" key="2">
    <source>
        <dbReference type="ARBA" id="ARBA00004308"/>
    </source>
</evidence>
<feature type="domain" description="P-type ATPase C-terminal" evidence="22">
    <location>
        <begin position="910"/>
        <end position="1159"/>
    </location>
</feature>
<dbReference type="InterPro" id="IPR032630">
    <property type="entry name" value="P_typ_ATPase_c"/>
</dbReference>
<comment type="cofactor">
    <cofactor evidence="17">
        <name>Mg(2+)</name>
        <dbReference type="ChEBI" id="CHEBI:18420"/>
    </cofactor>
</comment>
<dbReference type="Proteomes" id="UP000187283">
    <property type="component" value="Unassembled WGS sequence"/>
</dbReference>
<feature type="binding site" evidence="16">
    <location>
        <position position="887"/>
    </location>
    <ligand>
        <name>ATP</name>
        <dbReference type="ChEBI" id="CHEBI:30616"/>
    </ligand>
</feature>
<feature type="domain" description="P-type ATPase A" evidence="20">
    <location>
        <begin position="225"/>
        <end position="296"/>
    </location>
</feature>
<feature type="binding site" evidence="16">
    <location>
        <position position="858"/>
    </location>
    <ligand>
        <name>ATP</name>
        <dbReference type="ChEBI" id="CHEBI:30616"/>
    </ligand>
</feature>
<evidence type="ECO:0000256" key="15">
    <source>
        <dbReference type="PIRSR" id="PIRSR606539-1"/>
    </source>
</evidence>
<comment type="catalytic activity">
    <reaction evidence="13 18">
        <text>ATP + H2O + phospholipidSide 1 = ADP + phosphate + phospholipidSide 2.</text>
        <dbReference type="EC" id="7.6.2.1"/>
    </reaction>
</comment>
<keyword evidence="7 16" id="KW-0547">Nucleotide-binding</keyword>
<feature type="domain" description="P-type ATPase N-terminal" evidence="21">
    <location>
        <begin position="130"/>
        <end position="196"/>
    </location>
</feature>
<feature type="binding site" evidence="16">
    <location>
        <position position="603"/>
    </location>
    <ligand>
        <name>ATP</name>
        <dbReference type="ChEBI" id="CHEBI:30616"/>
    </ligand>
</feature>
<dbReference type="Pfam" id="PF00122">
    <property type="entry name" value="E1-E2_ATPase"/>
    <property type="match status" value="1"/>
</dbReference>
<proteinExistence type="inferred from homology"/>
<dbReference type="Pfam" id="PF13246">
    <property type="entry name" value="Cation_ATPase"/>
    <property type="match status" value="1"/>
</dbReference>
<dbReference type="FunFam" id="3.40.1110.10:FF:000087">
    <property type="entry name" value="Phospholipid-transporting ATPase"/>
    <property type="match status" value="1"/>
</dbReference>
<feature type="transmembrane region" description="Helical" evidence="18">
    <location>
        <begin position="1018"/>
        <end position="1040"/>
    </location>
</feature>
<gene>
    <name evidence="23" type="ORF">AYI70_g12456</name>
    <name evidence="24" type="ORF">AYI70_g8101</name>
</gene>
<evidence type="ECO:0000256" key="5">
    <source>
        <dbReference type="ARBA" id="ARBA00022692"/>
    </source>
</evidence>
<dbReference type="InterPro" id="IPR023299">
    <property type="entry name" value="ATPase_P-typ_cyto_dom_N"/>
</dbReference>
<feature type="transmembrane region" description="Helical" evidence="18">
    <location>
        <begin position="1088"/>
        <end position="1111"/>
    </location>
</feature>
<feature type="binding site" evidence="16">
    <location>
        <position position="508"/>
    </location>
    <ligand>
        <name>ATP</name>
        <dbReference type="ChEBI" id="CHEBI:30616"/>
    </ligand>
</feature>
<feature type="binding site" evidence="17">
    <location>
        <position position="508"/>
    </location>
    <ligand>
        <name>Mg(2+)</name>
        <dbReference type="ChEBI" id="CHEBI:18420"/>
    </ligand>
</feature>
<feature type="binding site" evidence="16">
    <location>
        <position position="510"/>
    </location>
    <ligand>
        <name>ATP</name>
        <dbReference type="ChEBI" id="CHEBI:30616"/>
    </ligand>
</feature>
<keyword evidence="8 16" id="KW-0067">ATP-binding</keyword>
<dbReference type="SFLD" id="SFLDF00027">
    <property type="entry name" value="p-type_atpase"/>
    <property type="match status" value="1"/>
</dbReference>
<evidence type="ECO:0000313" key="25">
    <source>
        <dbReference type="Proteomes" id="UP000187283"/>
    </source>
</evidence>
<evidence type="ECO:0000256" key="12">
    <source>
        <dbReference type="ARBA" id="ARBA00023136"/>
    </source>
</evidence>
<evidence type="ECO:0000256" key="18">
    <source>
        <dbReference type="RuleBase" id="RU362033"/>
    </source>
</evidence>
<dbReference type="CDD" id="cd02073">
    <property type="entry name" value="P-type_ATPase_APLT_Dnf-like"/>
    <property type="match status" value="1"/>
</dbReference>
<dbReference type="OrthoDB" id="377733at2759"/>
<keyword evidence="9 17" id="KW-0460">Magnesium</keyword>
<accession>A0A1R1XHL5</accession>
<dbReference type="PROSITE" id="PS00154">
    <property type="entry name" value="ATPASE_E1_E2"/>
    <property type="match status" value="1"/>
</dbReference>
<dbReference type="Gene3D" id="2.70.150.10">
    <property type="entry name" value="Calcium-transporting ATPase, cytoplasmic transduction domain A"/>
    <property type="match status" value="1"/>
</dbReference>
<dbReference type="EMBL" id="LSSN01003208">
    <property type="protein sequence ID" value="OMJ14096.1"/>
    <property type="molecule type" value="Genomic_DNA"/>
</dbReference>
<feature type="transmembrane region" description="Helical" evidence="18">
    <location>
        <begin position="1060"/>
        <end position="1081"/>
    </location>
</feature>
<feature type="binding site" evidence="16">
    <location>
        <position position="667"/>
    </location>
    <ligand>
        <name>ATP</name>
        <dbReference type="ChEBI" id="CHEBI:30616"/>
    </ligand>
</feature>
<dbReference type="InterPro" id="IPR044492">
    <property type="entry name" value="P_typ_ATPase_HD_dom"/>
</dbReference>
<feature type="transmembrane region" description="Helical" evidence="18">
    <location>
        <begin position="396"/>
        <end position="417"/>
    </location>
</feature>
<dbReference type="InterPro" id="IPR006539">
    <property type="entry name" value="P-type_ATPase_IV"/>
</dbReference>